<accession>A0AAW9HHD4</accession>
<evidence type="ECO:0000256" key="1">
    <source>
        <dbReference type="SAM" id="MobiDB-lite"/>
    </source>
</evidence>
<proteinExistence type="predicted"/>
<gene>
    <name evidence="3" type="ORF">R6G74_02855</name>
</gene>
<keyword evidence="2" id="KW-0472">Membrane</keyword>
<feature type="region of interest" description="Disordered" evidence="1">
    <location>
        <begin position="257"/>
        <end position="340"/>
    </location>
</feature>
<dbReference type="RefSeq" id="WP_284906046.1">
    <property type="nucleotide sequence ID" value="NZ_JASOZT010000031.1"/>
</dbReference>
<keyword evidence="2" id="KW-0812">Transmembrane</keyword>
<evidence type="ECO:0000313" key="4">
    <source>
        <dbReference type="Proteomes" id="UP001288320"/>
    </source>
</evidence>
<dbReference type="Proteomes" id="UP001288320">
    <property type="component" value="Unassembled WGS sequence"/>
</dbReference>
<reference evidence="3" key="1">
    <citation type="submission" date="2023-10" db="EMBL/GenBank/DDBJ databases">
        <title>Whole Genome based description of the genera Actinobaculum and Actinotignum reveals a complex phylogenetic relationship within the species included in the genus Actinotignum.</title>
        <authorList>
            <person name="Jensen C.S."/>
            <person name="Dargis R."/>
            <person name="Kemp M."/>
            <person name="Christensen J.J."/>
        </authorList>
    </citation>
    <scope>NUCLEOTIDE SEQUENCE</scope>
    <source>
        <strain evidence="3">SLA_B245</strain>
    </source>
</reference>
<name>A0AAW9HHD4_9ACTO</name>
<dbReference type="EMBL" id="JAWNFV010000004">
    <property type="protein sequence ID" value="MDY5140260.1"/>
    <property type="molecule type" value="Genomic_DNA"/>
</dbReference>
<protein>
    <submittedName>
        <fullName evidence="3">Uncharacterized protein</fullName>
    </submittedName>
</protein>
<dbReference type="AlphaFoldDB" id="A0AAW9HHD4"/>
<organism evidence="3 4">
    <name type="scientific">Actinotignum timonense</name>
    <dbReference type="NCBI Taxonomy" id="1870995"/>
    <lineage>
        <taxon>Bacteria</taxon>
        <taxon>Bacillati</taxon>
        <taxon>Actinomycetota</taxon>
        <taxon>Actinomycetes</taxon>
        <taxon>Actinomycetales</taxon>
        <taxon>Actinomycetaceae</taxon>
        <taxon>Actinotignum</taxon>
    </lineage>
</organism>
<comment type="caution">
    <text evidence="3">The sequence shown here is derived from an EMBL/GenBank/DDBJ whole genome shotgun (WGS) entry which is preliminary data.</text>
</comment>
<evidence type="ECO:0000313" key="3">
    <source>
        <dbReference type="EMBL" id="MDY5140260.1"/>
    </source>
</evidence>
<feature type="compositionally biased region" description="Polar residues" evidence="1">
    <location>
        <begin position="317"/>
        <end position="340"/>
    </location>
</feature>
<feature type="transmembrane region" description="Helical" evidence="2">
    <location>
        <begin position="12"/>
        <end position="32"/>
    </location>
</feature>
<sequence length="340" mass="35757">MDITRIKNRKAYVLAGIGIIAIALIVGIALYLRGVSATKDARADYTKASAEYAELKTSLEEQIKTVDFQPVQCSNDGGNPESCFRALELRASIEGELAKPVDARKAETLGAKEARAAATAISERVSVLRGWGSELETKMAELDEAFSKKVTRYVTGKGEDGTSVLKRCEKVLGEARQLAGEATGKVADGGIITSMNQKAAGLEEECARVRDKHGEMRWREVQERVAALGFQIHDLEDAMNKTRAAIGTVALPDQAVQPEQAASSAGSSASSSSVSSSWGSDNSDSGYEAAPAPAPVAPAPAPAAPEPAPADNDGWVDTSTGGNFCAGTDSNGNSWTYECP</sequence>
<feature type="compositionally biased region" description="Pro residues" evidence="1">
    <location>
        <begin position="292"/>
        <end position="308"/>
    </location>
</feature>
<feature type="compositionally biased region" description="Low complexity" evidence="1">
    <location>
        <begin position="261"/>
        <end position="291"/>
    </location>
</feature>
<evidence type="ECO:0000256" key="2">
    <source>
        <dbReference type="SAM" id="Phobius"/>
    </source>
</evidence>
<keyword evidence="2" id="KW-1133">Transmembrane helix</keyword>